<dbReference type="PANTHER" id="PTHR31225:SF221">
    <property type="entry name" value="(-)-GERMACRENE D SYNTHASE"/>
    <property type="match status" value="1"/>
</dbReference>
<keyword evidence="8" id="KW-1185">Reference proteome</keyword>
<comment type="cofactor">
    <cofactor evidence="1">
        <name>Mg(2+)</name>
        <dbReference type="ChEBI" id="CHEBI:18420"/>
    </cofactor>
</comment>
<feature type="domain" description="Terpene synthase metal-binding" evidence="6">
    <location>
        <begin position="333"/>
        <end position="426"/>
    </location>
</feature>
<evidence type="ECO:0000259" key="6">
    <source>
        <dbReference type="Pfam" id="PF03936"/>
    </source>
</evidence>
<dbReference type="InterPro" id="IPR001906">
    <property type="entry name" value="Terpene_synth_N"/>
</dbReference>
<gene>
    <name evidence="7" type="ORF">SDJN03_25027</name>
</gene>
<dbReference type="Pfam" id="PF01397">
    <property type="entry name" value="Terpene_synth"/>
    <property type="match status" value="1"/>
</dbReference>
<feature type="domain" description="Terpene synthase N-terminal" evidence="5">
    <location>
        <begin position="32"/>
        <end position="209"/>
    </location>
</feature>
<keyword evidence="2" id="KW-0479">Metal-binding</keyword>
<dbReference type="GO" id="GO:0010333">
    <property type="term" value="F:terpene synthase activity"/>
    <property type="evidence" value="ECO:0007669"/>
    <property type="project" value="InterPro"/>
</dbReference>
<dbReference type="GO" id="GO:0000287">
    <property type="term" value="F:magnesium ion binding"/>
    <property type="evidence" value="ECO:0007669"/>
    <property type="project" value="InterPro"/>
</dbReference>
<feature type="non-terminal residue" evidence="7">
    <location>
        <position position="1"/>
    </location>
</feature>
<dbReference type="InterPro" id="IPR005630">
    <property type="entry name" value="Terpene_synthase_metal-bd"/>
</dbReference>
<accession>A0AAV6MAB5</accession>
<sequence>MSYQISLVSTSTIKSSNTFKGKRPVAKYHPSIWKDHFLSLTSDTLSIDVEMEEQAKRLKVEVKKMLMISNRNLLEKLSLVDSIQRLGVSYHFENEIDQVLEKIYANYRDFTSIDGDEDLPTVSLLFRLLRQQGYKIPCDIFTKFVESNGKFKESLAKDARGILNLYEAAHMRVHGEDILEEALDFSVKYLRDVRTNSNPKFADEVQSALKWPLRKTLPRLKAREYITMYQEDPSHSQTLLAFSKLDFSILQKLHQRELKELTRWWKDLEVPTNFPFARDRIVESYFWTLGAYFEPHFGVGRKILTKVIVLSSILDDIYDAYGTFEELQVFTTAIQSTGYTFIISISFLGMGDIVTNEVLEWLSRRPKIVKASAVICRLMDDVVSHKFEQEREHVTSAVECYMEQYGCSEEEACVELHKQVVDAWKDINKACLYPIDVPMRILMRVVNLSRVINVLYLDEDGYTNGSGRTKLLIESLLVNSIPY</sequence>
<proteinExistence type="predicted"/>
<dbReference type="InterPro" id="IPR050148">
    <property type="entry name" value="Terpene_synthase-like"/>
</dbReference>
<evidence type="ECO:0000256" key="2">
    <source>
        <dbReference type="ARBA" id="ARBA00022723"/>
    </source>
</evidence>
<dbReference type="FunFam" id="1.50.10.130:FF:000001">
    <property type="entry name" value="Isoprene synthase, chloroplastic"/>
    <property type="match status" value="1"/>
</dbReference>
<dbReference type="EMBL" id="JAGKQH010000016">
    <property type="protein sequence ID" value="KAG6577453.1"/>
    <property type="molecule type" value="Genomic_DNA"/>
</dbReference>
<dbReference type="CDD" id="cd00684">
    <property type="entry name" value="Terpene_cyclase_plant_C1"/>
    <property type="match status" value="1"/>
</dbReference>
<name>A0AAV6MAB5_9ROSI</name>
<evidence type="ECO:0000256" key="3">
    <source>
        <dbReference type="ARBA" id="ARBA00022842"/>
    </source>
</evidence>
<evidence type="ECO:0000259" key="5">
    <source>
        <dbReference type="Pfam" id="PF01397"/>
    </source>
</evidence>
<dbReference type="AlphaFoldDB" id="A0AAV6MAB5"/>
<comment type="caution">
    <text evidence="7">The sequence shown here is derived from an EMBL/GenBank/DDBJ whole genome shotgun (WGS) entry which is preliminary data.</text>
</comment>
<dbReference type="PANTHER" id="PTHR31225">
    <property type="entry name" value="OS04G0344100 PROTEIN-RELATED"/>
    <property type="match status" value="1"/>
</dbReference>
<organism evidence="7 8">
    <name type="scientific">Cucurbita argyrosperma subsp. sororia</name>
    <dbReference type="NCBI Taxonomy" id="37648"/>
    <lineage>
        <taxon>Eukaryota</taxon>
        <taxon>Viridiplantae</taxon>
        <taxon>Streptophyta</taxon>
        <taxon>Embryophyta</taxon>
        <taxon>Tracheophyta</taxon>
        <taxon>Spermatophyta</taxon>
        <taxon>Magnoliopsida</taxon>
        <taxon>eudicotyledons</taxon>
        <taxon>Gunneridae</taxon>
        <taxon>Pentapetalae</taxon>
        <taxon>rosids</taxon>
        <taxon>fabids</taxon>
        <taxon>Cucurbitales</taxon>
        <taxon>Cucurbitaceae</taxon>
        <taxon>Cucurbiteae</taxon>
        <taxon>Cucurbita</taxon>
    </lineage>
</organism>
<dbReference type="GO" id="GO:0016102">
    <property type="term" value="P:diterpenoid biosynthetic process"/>
    <property type="evidence" value="ECO:0007669"/>
    <property type="project" value="InterPro"/>
</dbReference>
<protein>
    <submittedName>
        <fullName evidence="7">Uncharacterized protein</fullName>
    </submittedName>
</protein>
<evidence type="ECO:0000256" key="1">
    <source>
        <dbReference type="ARBA" id="ARBA00001946"/>
    </source>
</evidence>
<evidence type="ECO:0000256" key="4">
    <source>
        <dbReference type="ARBA" id="ARBA00023239"/>
    </source>
</evidence>
<keyword evidence="3" id="KW-0460">Magnesium</keyword>
<dbReference type="Pfam" id="PF03936">
    <property type="entry name" value="Terpene_synth_C"/>
    <property type="match status" value="1"/>
</dbReference>
<evidence type="ECO:0000313" key="8">
    <source>
        <dbReference type="Proteomes" id="UP000685013"/>
    </source>
</evidence>
<dbReference type="InterPro" id="IPR044814">
    <property type="entry name" value="Terpene_cyclase_plant_C1"/>
</dbReference>
<keyword evidence="4" id="KW-0456">Lyase</keyword>
<reference evidence="7 8" key="1">
    <citation type="journal article" date="2021" name="Hortic Res">
        <title>The domestication of Cucurbita argyrosperma as revealed by the genome of its wild relative.</title>
        <authorList>
            <person name="Barrera-Redondo J."/>
            <person name="Sanchez-de la Vega G."/>
            <person name="Aguirre-Liguori J.A."/>
            <person name="Castellanos-Morales G."/>
            <person name="Gutierrez-Guerrero Y.T."/>
            <person name="Aguirre-Dugua X."/>
            <person name="Aguirre-Planter E."/>
            <person name="Tenaillon M.I."/>
            <person name="Lira-Saade R."/>
            <person name="Eguiarte L.E."/>
        </authorList>
    </citation>
    <scope>NUCLEOTIDE SEQUENCE [LARGE SCALE GENOMIC DNA]</scope>
    <source>
        <strain evidence="7">JBR-2021</strain>
    </source>
</reference>
<evidence type="ECO:0000313" key="7">
    <source>
        <dbReference type="EMBL" id="KAG6577453.1"/>
    </source>
</evidence>
<dbReference type="Proteomes" id="UP000685013">
    <property type="component" value="Chromosome 16"/>
</dbReference>